<evidence type="ECO:0000313" key="1">
    <source>
        <dbReference type="EMBL" id="PWB03680.1"/>
    </source>
</evidence>
<sequence>MYNMKGLIYGLTLLGAFSMVSCDETARLAKELPGSWAGTPENFTDNASVTATIIETIDISSNPDMMPKGVHGGTLTIAGMLSANTQIVGQPGFVEPLGLTVSGRSTISGTWTVIDDDEVAVSLDPSTLTVSVDPDAVVVNGVITEMNGPRVDSIKPSVASAIGQSLKMALVNRYSAIRKLDDVKIKGPLMKFEIGDTDYVFTRQSAAQ</sequence>
<accession>A0A2V1ISK2</accession>
<keyword evidence="2" id="KW-1185">Reference proteome</keyword>
<dbReference type="PROSITE" id="PS51257">
    <property type="entry name" value="PROKAR_LIPOPROTEIN"/>
    <property type="match status" value="1"/>
</dbReference>
<dbReference type="Proteomes" id="UP000244905">
    <property type="component" value="Unassembled WGS sequence"/>
</dbReference>
<dbReference type="EMBL" id="PUEC01000004">
    <property type="protein sequence ID" value="PWB03680.1"/>
    <property type="molecule type" value="Genomic_DNA"/>
</dbReference>
<proteinExistence type="predicted"/>
<reference evidence="2" key="1">
    <citation type="submission" date="2018-02" db="EMBL/GenBank/DDBJ databases">
        <authorList>
            <person name="Clavel T."/>
            <person name="Strowig T."/>
        </authorList>
    </citation>
    <scope>NUCLEOTIDE SEQUENCE [LARGE SCALE GENOMIC DNA]</scope>
    <source>
        <strain evidence="2">DSM 103720</strain>
    </source>
</reference>
<comment type="caution">
    <text evidence="1">The sequence shown here is derived from an EMBL/GenBank/DDBJ whole genome shotgun (WGS) entry which is preliminary data.</text>
</comment>
<protein>
    <submittedName>
        <fullName evidence="1">Uncharacterized protein</fullName>
    </submittedName>
</protein>
<name>A0A2V1ISK2_9BACT</name>
<gene>
    <name evidence="1" type="ORF">C5O23_02920</name>
</gene>
<dbReference type="AlphaFoldDB" id="A0A2V1ISK2"/>
<organism evidence="1 2">
    <name type="scientific">Duncaniella muris</name>
    <dbReference type="NCBI Taxonomy" id="2094150"/>
    <lineage>
        <taxon>Bacteria</taxon>
        <taxon>Pseudomonadati</taxon>
        <taxon>Bacteroidota</taxon>
        <taxon>Bacteroidia</taxon>
        <taxon>Bacteroidales</taxon>
        <taxon>Muribaculaceae</taxon>
        <taxon>Duncaniella</taxon>
    </lineage>
</organism>
<evidence type="ECO:0000313" key="2">
    <source>
        <dbReference type="Proteomes" id="UP000244905"/>
    </source>
</evidence>